<dbReference type="Gene3D" id="3.40.50.150">
    <property type="entry name" value="Vaccinia Virus protein VP39"/>
    <property type="match status" value="1"/>
</dbReference>
<dbReference type="RefSeq" id="WP_114429185.1">
    <property type="nucleotide sequence ID" value="NZ_QPJM01000003.1"/>
</dbReference>
<dbReference type="NCBIfam" id="TIGR01444">
    <property type="entry name" value="fkbM_fam"/>
    <property type="match status" value="1"/>
</dbReference>
<dbReference type="Pfam" id="PF05050">
    <property type="entry name" value="Methyltransf_21"/>
    <property type="match status" value="1"/>
</dbReference>
<name>A0A368YYN7_9HYPH</name>
<dbReference type="PANTHER" id="PTHR34203">
    <property type="entry name" value="METHYLTRANSFERASE, FKBM FAMILY PROTEIN"/>
    <property type="match status" value="1"/>
</dbReference>
<dbReference type="InterPro" id="IPR029063">
    <property type="entry name" value="SAM-dependent_MTases_sf"/>
</dbReference>
<protein>
    <submittedName>
        <fullName evidence="2">FkbM family methyltransferase</fullName>
    </submittedName>
</protein>
<proteinExistence type="predicted"/>
<evidence type="ECO:0000259" key="1">
    <source>
        <dbReference type="Pfam" id="PF05050"/>
    </source>
</evidence>
<dbReference type="PANTHER" id="PTHR34203:SF15">
    <property type="entry name" value="SLL1173 PROTEIN"/>
    <property type="match status" value="1"/>
</dbReference>
<comment type="caution">
    <text evidence="2">The sequence shown here is derived from an EMBL/GenBank/DDBJ whole genome shotgun (WGS) entry which is preliminary data.</text>
</comment>
<reference evidence="2 3" key="1">
    <citation type="submission" date="2018-07" db="EMBL/GenBank/DDBJ databases">
        <title>Genomic Encyclopedia of Type Strains, Phase III (KMG-III): the genomes of soil and plant-associated and newly described type strains.</title>
        <authorList>
            <person name="Whitman W."/>
        </authorList>
    </citation>
    <scope>NUCLEOTIDE SEQUENCE [LARGE SCALE GENOMIC DNA]</scope>
    <source>
        <strain evidence="2 3">31-25a</strain>
    </source>
</reference>
<dbReference type="InterPro" id="IPR052514">
    <property type="entry name" value="SAM-dependent_MTase"/>
</dbReference>
<evidence type="ECO:0000313" key="2">
    <source>
        <dbReference type="EMBL" id="RCW85320.1"/>
    </source>
</evidence>
<evidence type="ECO:0000313" key="3">
    <source>
        <dbReference type="Proteomes" id="UP000253324"/>
    </source>
</evidence>
<dbReference type="GO" id="GO:0008168">
    <property type="term" value="F:methyltransferase activity"/>
    <property type="evidence" value="ECO:0007669"/>
    <property type="project" value="UniProtKB-KW"/>
</dbReference>
<dbReference type="SUPFAM" id="SSF53335">
    <property type="entry name" value="S-adenosyl-L-methionine-dependent methyltransferases"/>
    <property type="match status" value="1"/>
</dbReference>
<dbReference type="EMBL" id="QPJM01000003">
    <property type="protein sequence ID" value="RCW85320.1"/>
    <property type="molecule type" value="Genomic_DNA"/>
</dbReference>
<keyword evidence="2" id="KW-0808">Transferase</keyword>
<keyword evidence="2" id="KW-0489">Methyltransferase</keyword>
<gene>
    <name evidence="2" type="ORF">C7476_103162</name>
</gene>
<dbReference type="AlphaFoldDB" id="A0A368YYN7"/>
<sequence>MTYFQRVAAFEPRPDLSGNFKQRLGGYLTARFQPLAERFRWLKAAAWSELRSSADTRIVFDALPESDVAKVCHILCATGSFRENAAVLELGAASGIQTIEMATCGAFSHVLAVEPEAVNFAALQRNVDDNGVQDMVCCFPGAVGIIDGMTNFYVGRDDKQRSGMKQQSPNDIKTRIPINTVETILQDARVPLEQIGLIWIDIEGYEAIACLSMTGLMERNTPIYAVLSPELYHRDHGSSFVRYLATYYRRCVLLTGVEPRIVNVADIPLDQGSVRVLLID</sequence>
<dbReference type="OrthoDB" id="8117058at2"/>
<dbReference type="Proteomes" id="UP000253324">
    <property type="component" value="Unassembled WGS sequence"/>
</dbReference>
<dbReference type="InterPro" id="IPR006342">
    <property type="entry name" value="FkbM_mtfrase"/>
</dbReference>
<organism evidence="2 3">
    <name type="scientific">Phyllobacterium bourgognense</name>
    <dbReference type="NCBI Taxonomy" id="314236"/>
    <lineage>
        <taxon>Bacteria</taxon>
        <taxon>Pseudomonadati</taxon>
        <taxon>Pseudomonadota</taxon>
        <taxon>Alphaproteobacteria</taxon>
        <taxon>Hyphomicrobiales</taxon>
        <taxon>Phyllobacteriaceae</taxon>
        <taxon>Phyllobacterium</taxon>
    </lineage>
</organism>
<dbReference type="GO" id="GO:0032259">
    <property type="term" value="P:methylation"/>
    <property type="evidence" value="ECO:0007669"/>
    <property type="project" value="UniProtKB-KW"/>
</dbReference>
<keyword evidence="3" id="KW-1185">Reference proteome</keyword>
<feature type="domain" description="Methyltransferase FkbM" evidence="1">
    <location>
        <begin position="91"/>
        <end position="221"/>
    </location>
</feature>
<accession>A0A368YYN7</accession>